<dbReference type="Gene3D" id="1.10.357.10">
    <property type="entry name" value="Tetracycline Repressor, domain 2"/>
    <property type="match status" value="1"/>
</dbReference>
<dbReference type="PRINTS" id="PR00455">
    <property type="entry name" value="HTHTETR"/>
</dbReference>
<dbReference type="PANTHER" id="PTHR30055:SF174">
    <property type="entry name" value="TRANSCRIPTIONAL REGULATORY PROTEIN (PROBABLY TETR-FAMILY)-RELATED"/>
    <property type="match status" value="1"/>
</dbReference>
<feature type="domain" description="HTH tetR-type" evidence="5">
    <location>
        <begin position="10"/>
        <end position="70"/>
    </location>
</feature>
<dbReference type="EMBL" id="BJXA01000033">
    <property type="protein sequence ID" value="GEM40216.1"/>
    <property type="molecule type" value="Genomic_DNA"/>
</dbReference>
<dbReference type="PROSITE" id="PS50977">
    <property type="entry name" value="HTH_TETR_2"/>
    <property type="match status" value="1"/>
</dbReference>
<evidence type="ECO:0000256" key="1">
    <source>
        <dbReference type="ARBA" id="ARBA00023015"/>
    </source>
</evidence>
<evidence type="ECO:0000313" key="6">
    <source>
        <dbReference type="EMBL" id="GEM40216.1"/>
    </source>
</evidence>
<dbReference type="GO" id="GO:0045892">
    <property type="term" value="P:negative regulation of DNA-templated transcription"/>
    <property type="evidence" value="ECO:0007669"/>
    <property type="project" value="UniProtKB-ARBA"/>
</dbReference>
<comment type="caution">
    <text evidence="6">The sequence shown here is derived from an EMBL/GenBank/DDBJ whole genome shotgun (WGS) entry which is preliminary data.</text>
</comment>
<accession>A0A511MJW9</accession>
<dbReference type="GO" id="GO:0000976">
    <property type="term" value="F:transcription cis-regulatory region binding"/>
    <property type="evidence" value="ECO:0007669"/>
    <property type="project" value="TreeGrafter"/>
</dbReference>
<dbReference type="OrthoDB" id="8479950at2"/>
<feature type="DNA-binding region" description="H-T-H motif" evidence="4">
    <location>
        <begin position="33"/>
        <end position="52"/>
    </location>
</feature>
<evidence type="ECO:0000313" key="7">
    <source>
        <dbReference type="Proteomes" id="UP000321424"/>
    </source>
</evidence>
<keyword evidence="1" id="KW-0805">Transcription regulation</keyword>
<dbReference type="FunFam" id="1.10.10.60:FF:000141">
    <property type="entry name" value="TetR family transcriptional regulator"/>
    <property type="match status" value="1"/>
</dbReference>
<gene>
    <name evidence="6" type="ORF">NN4_47350</name>
</gene>
<sequence>MSTRRRLSPDARRKVLLEAGARLFAERAYDAVLMEDVAAAAGVSRALLYRHFPSKRDLFAGVYEEAADQLLVATTFDTERPLAEQLAAGLDTHFDYFEANAHSVLAANRVLAGDPTIQAIIAGELGELRHRLLDVMGVEGTTRTQVSSILMSWLTFVRVLTVEWLENKHFSRAELLDISVGALLGALHPILGDEFFPVGQVLDAENPA</sequence>
<dbReference type="Proteomes" id="UP000321424">
    <property type="component" value="Unassembled WGS sequence"/>
</dbReference>
<dbReference type="InterPro" id="IPR001647">
    <property type="entry name" value="HTH_TetR"/>
</dbReference>
<reference evidence="6 7" key="1">
    <citation type="submission" date="2019-07" db="EMBL/GenBank/DDBJ databases">
        <title>Whole genome shotgun sequence of Nocardia ninae NBRC 108245.</title>
        <authorList>
            <person name="Hosoyama A."/>
            <person name="Uohara A."/>
            <person name="Ohji S."/>
            <person name="Ichikawa N."/>
        </authorList>
    </citation>
    <scope>NUCLEOTIDE SEQUENCE [LARGE SCALE GENOMIC DNA]</scope>
    <source>
        <strain evidence="6 7">NBRC 108245</strain>
    </source>
</reference>
<dbReference type="Pfam" id="PF00440">
    <property type="entry name" value="TetR_N"/>
    <property type="match status" value="1"/>
</dbReference>
<keyword evidence="3" id="KW-0804">Transcription</keyword>
<dbReference type="RefSeq" id="WP_147135176.1">
    <property type="nucleotide sequence ID" value="NZ_BJXA01000033.1"/>
</dbReference>
<name>A0A511MJW9_9NOCA</name>
<dbReference type="SUPFAM" id="SSF46689">
    <property type="entry name" value="Homeodomain-like"/>
    <property type="match status" value="1"/>
</dbReference>
<evidence type="ECO:0000256" key="3">
    <source>
        <dbReference type="ARBA" id="ARBA00023163"/>
    </source>
</evidence>
<proteinExistence type="predicted"/>
<evidence type="ECO:0000256" key="2">
    <source>
        <dbReference type="ARBA" id="ARBA00023125"/>
    </source>
</evidence>
<organism evidence="6 7">
    <name type="scientific">Nocardia ninae NBRC 108245</name>
    <dbReference type="NCBI Taxonomy" id="1210091"/>
    <lineage>
        <taxon>Bacteria</taxon>
        <taxon>Bacillati</taxon>
        <taxon>Actinomycetota</taxon>
        <taxon>Actinomycetes</taxon>
        <taxon>Mycobacteriales</taxon>
        <taxon>Nocardiaceae</taxon>
        <taxon>Nocardia</taxon>
    </lineage>
</organism>
<protein>
    <submittedName>
        <fullName evidence="6">TetR family transcriptional regulator</fullName>
    </submittedName>
</protein>
<evidence type="ECO:0000259" key="5">
    <source>
        <dbReference type="PROSITE" id="PS50977"/>
    </source>
</evidence>
<evidence type="ECO:0000256" key="4">
    <source>
        <dbReference type="PROSITE-ProRule" id="PRU00335"/>
    </source>
</evidence>
<dbReference type="PANTHER" id="PTHR30055">
    <property type="entry name" value="HTH-TYPE TRANSCRIPTIONAL REGULATOR RUTR"/>
    <property type="match status" value="1"/>
</dbReference>
<dbReference type="GO" id="GO:0003700">
    <property type="term" value="F:DNA-binding transcription factor activity"/>
    <property type="evidence" value="ECO:0007669"/>
    <property type="project" value="TreeGrafter"/>
</dbReference>
<keyword evidence="2 4" id="KW-0238">DNA-binding</keyword>
<keyword evidence="7" id="KW-1185">Reference proteome</keyword>
<dbReference type="InterPro" id="IPR050109">
    <property type="entry name" value="HTH-type_TetR-like_transc_reg"/>
</dbReference>
<dbReference type="InterPro" id="IPR009057">
    <property type="entry name" value="Homeodomain-like_sf"/>
</dbReference>
<dbReference type="AlphaFoldDB" id="A0A511MJW9"/>